<dbReference type="OrthoDB" id="1279at2"/>
<sequence>MESIVAKGKDIREAIAIGLNLLETTKDHVAIEIIQNETKGFLGIGSKEGIVKLTKVKNEKLEQSKVNELNESVIDEMELIADNVSNQKETPVEKLGETESVIQEPQMNPASSYDGKVWVKDGHLYCKSSPTHFPMVTVQPGISLYKNGLRVKDTTTIISEQDSYEIRVEDEVKDTKWSVSMDNHRLKVVLEVEPGFKITKKVPDIGANHHIELIAEEVKEIQNTLSYEDVLFKLETLNVRHGFNHTEISKALEAVEPGTFEIVTGILPKPGKDGWVEIKVAIETTEGLQEKEDGSVDFREIKTIPSVERGQLLAVVHPPIPGQIGYTVTNEPLPAKQVHPVVLRTGNGVMVVDDKVVATESGRPFLEKRGQLVKISLMQKLTHLGDVDLASGNLRFSGDIEIVGEVKHGMMVEAEGDIMVHKAVDHATLNASGAVIGYGTIIGSEISAGKNNMLVAELGHLLGIIEQHMTNIVEVIGQLSQSAAFKSSDLTRAGIQPLLKILLERKFKNFPPIAKKYVDVVNRSEGYLQDDEWREIAVLLNKLFLSLTNQITSLESIKLLSRKVKDLHELSKTPVEPDSYITISSSVNSKLYCSGNILILGNGCINTKIHAGGTLKIYGVLRGGEVYGRLGVDINEVGAESGTSTLIAVPEDQKIVMKKVMEGCTIKIGHRKYTFTEARYHVTAYLNDNGTIEIQ</sequence>
<dbReference type="Pfam" id="PF20250">
    <property type="entry name" value="FapA_N"/>
    <property type="match status" value="1"/>
</dbReference>
<keyword evidence="3" id="KW-1185">Reference proteome</keyword>
<dbReference type="AlphaFoldDB" id="A0A4S3PM75"/>
<name>A0A4S3PM75_9BACI</name>
<dbReference type="InterPro" id="IPR046865">
    <property type="entry name" value="FapA_b_solenoid"/>
</dbReference>
<dbReference type="InterPro" id="IPR038247">
    <property type="entry name" value="Jag_N_dom_sf"/>
</dbReference>
<dbReference type="PANTHER" id="PTHR38032">
    <property type="entry name" value="POLYMERASE-RELATED"/>
    <property type="match status" value="1"/>
</dbReference>
<dbReference type="EMBL" id="SLUB01000043">
    <property type="protein sequence ID" value="THE10610.1"/>
    <property type="molecule type" value="Genomic_DNA"/>
</dbReference>
<evidence type="ECO:0000259" key="1">
    <source>
        <dbReference type="SMART" id="SM01245"/>
    </source>
</evidence>
<organism evidence="2 3">
    <name type="scientific">Bacillus timonensis</name>
    <dbReference type="NCBI Taxonomy" id="1033734"/>
    <lineage>
        <taxon>Bacteria</taxon>
        <taxon>Bacillati</taxon>
        <taxon>Bacillota</taxon>
        <taxon>Bacilli</taxon>
        <taxon>Bacillales</taxon>
        <taxon>Bacillaceae</taxon>
        <taxon>Bacillus</taxon>
    </lineage>
</organism>
<dbReference type="SMART" id="SM01245">
    <property type="entry name" value="Jag_N"/>
    <property type="match status" value="1"/>
</dbReference>
<gene>
    <name evidence="2" type="ORF">E1I69_18205</name>
</gene>
<dbReference type="PANTHER" id="PTHR38032:SF1">
    <property type="entry name" value="RNA-BINDING PROTEIN KHPB N-TERMINAL DOMAIN-CONTAINING PROTEIN"/>
    <property type="match status" value="1"/>
</dbReference>
<evidence type="ECO:0000313" key="3">
    <source>
        <dbReference type="Proteomes" id="UP000306477"/>
    </source>
</evidence>
<dbReference type="InterPro" id="IPR032782">
    <property type="entry name" value="KhpB_N"/>
</dbReference>
<dbReference type="InterPro" id="IPR005646">
    <property type="entry name" value="FapA"/>
</dbReference>
<accession>A0A4S3PM75</accession>
<evidence type="ECO:0000313" key="2">
    <source>
        <dbReference type="EMBL" id="THE10610.1"/>
    </source>
</evidence>
<protein>
    <submittedName>
        <fullName evidence="2">DUF342 domain-containing protein</fullName>
    </submittedName>
</protein>
<dbReference type="Proteomes" id="UP000306477">
    <property type="component" value="Unassembled WGS sequence"/>
</dbReference>
<dbReference type="Pfam" id="PF03961">
    <property type="entry name" value="FapA"/>
    <property type="match status" value="1"/>
</dbReference>
<dbReference type="Pfam" id="PF14804">
    <property type="entry name" value="Jag_N"/>
    <property type="match status" value="1"/>
</dbReference>
<dbReference type="InterPro" id="IPR046866">
    <property type="entry name" value="FapA_N"/>
</dbReference>
<comment type="caution">
    <text evidence="2">The sequence shown here is derived from an EMBL/GenBank/DDBJ whole genome shotgun (WGS) entry which is preliminary data.</text>
</comment>
<dbReference type="RefSeq" id="WP_136380986.1">
    <property type="nucleotide sequence ID" value="NZ_SLUB01000043.1"/>
</dbReference>
<feature type="domain" description="RNA-binding protein KhpB N-terminal" evidence="1">
    <location>
        <begin position="5"/>
        <end position="56"/>
    </location>
</feature>
<dbReference type="Gene3D" id="3.30.30.80">
    <property type="entry name" value="probable RNA-binding protein from clostridium symbiosum atcc 14940"/>
    <property type="match status" value="1"/>
</dbReference>
<proteinExistence type="predicted"/>
<reference evidence="2 3" key="1">
    <citation type="journal article" date="2019" name="Indoor Air">
        <title>Impacts of indoor surface finishes on bacterial viability.</title>
        <authorList>
            <person name="Hu J."/>
            <person name="Maamar S.B."/>
            <person name="Glawe A.J."/>
            <person name="Gottel N."/>
            <person name="Gilbert J.A."/>
            <person name="Hartmann E.M."/>
        </authorList>
    </citation>
    <scope>NUCLEOTIDE SEQUENCE [LARGE SCALE GENOMIC DNA]</scope>
    <source>
        <strain evidence="2 3">AF060A6</strain>
    </source>
</reference>